<dbReference type="AlphaFoldDB" id="A0A4Q1BR41"/>
<dbReference type="VEuPathDB" id="FungiDB:TREMEDRAFT_65422"/>
<keyword evidence="2" id="KW-0812">Transmembrane</keyword>
<feature type="compositionally biased region" description="Low complexity" evidence="1">
    <location>
        <begin position="12"/>
        <end position="22"/>
    </location>
</feature>
<reference evidence="3 4" key="1">
    <citation type="submission" date="2016-06" db="EMBL/GenBank/DDBJ databases">
        <title>Evolution of pathogenesis and genome organization in the Tremellales.</title>
        <authorList>
            <person name="Cuomo C."/>
            <person name="Litvintseva A."/>
            <person name="Heitman J."/>
            <person name="Chen Y."/>
            <person name="Sun S."/>
            <person name="Springer D."/>
            <person name="Dromer F."/>
            <person name="Young S."/>
            <person name="Zeng Q."/>
            <person name="Chapman S."/>
            <person name="Gujja S."/>
            <person name="Saif S."/>
            <person name="Birren B."/>
        </authorList>
    </citation>
    <scope>NUCLEOTIDE SEQUENCE [LARGE SCALE GENOMIC DNA]</scope>
    <source>
        <strain evidence="3 4">ATCC 28783</strain>
    </source>
</reference>
<keyword evidence="2" id="KW-0472">Membrane</keyword>
<evidence type="ECO:0000313" key="4">
    <source>
        <dbReference type="Proteomes" id="UP000289152"/>
    </source>
</evidence>
<name>A0A4Q1BR41_TREME</name>
<accession>A0A4Q1BR41</accession>
<evidence type="ECO:0000256" key="2">
    <source>
        <dbReference type="SAM" id="Phobius"/>
    </source>
</evidence>
<gene>
    <name evidence="3" type="ORF">M231_02264</name>
</gene>
<feature type="region of interest" description="Disordered" evidence="1">
    <location>
        <begin position="147"/>
        <end position="271"/>
    </location>
</feature>
<feature type="compositionally biased region" description="Polar residues" evidence="1">
    <location>
        <begin position="262"/>
        <end position="271"/>
    </location>
</feature>
<keyword evidence="2" id="KW-1133">Transmembrane helix</keyword>
<sequence length="271" mass="30324">MTGRRDSDEGITTTMFPQTTTTFGDNSPQSTQTKFRDNDPEIAGSTGGFIGLIAGLSIFILLSLFLGIYLWNRHRHRVRRGPTRTIPSLLFTAPTNTDPYAEEPFSYTILPATQTTYSNQHDAEWELPLHTSTLRANRHLRGKRDDWAEAEVDSPGLTRREHEDYPFHSQVPRHLSSGGMITSPSDKEDPREGDRVMRETPWGPTRIENPFEGGDETMRLSPDMRSVSERDDGDSAEGSGSSLERSVRIGEKQGDGSRFVETFSTESLVSS</sequence>
<dbReference type="InParanoid" id="A0A4Q1BR41"/>
<organism evidence="3 4">
    <name type="scientific">Tremella mesenterica</name>
    <name type="common">Jelly fungus</name>
    <dbReference type="NCBI Taxonomy" id="5217"/>
    <lineage>
        <taxon>Eukaryota</taxon>
        <taxon>Fungi</taxon>
        <taxon>Dikarya</taxon>
        <taxon>Basidiomycota</taxon>
        <taxon>Agaricomycotina</taxon>
        <taxon>Tremellomycetes</taxon>
        <taxon>Tremellales</taxon>
        <taxon>Tremellaceae</taxon>
        <taxon>Tremella</taxon>
    </lineage>
</organism>
<feature type="region of interest" description="Disordered" evidence="1">
    <location>
        <begin position="1"/>
        <end position="34"/>
    </location>
</feature>
<comment type="caution">
    <text evidence="3">The sequence shown here is derived from an EMBL/GenBank/DDBJ whole genome shotgun (WGS) entry which is preliminary data.</text>
</comment>
<feature type="compositionally biased region" description="Basic and acidic residues" evidence="1">
    <location>
        <begin position="185"/>
        <end position="198"/>
    </location>
</feature>
<evidence type="ECO:0000313" key="3">
    <source>
        <dbReference type="EMBL" id="RXK40431.1"/>
    </source>
</evidence>
<proteinExistence type="predicted"/>
<feature type="transmembrane region" description="Helical" evidence="2">
    <location>
        <begin position="49"/>
        <end position="71"/>
    </location>
</feature>
<keyword evidence="4" id="KW-1185">Reference proteome</keyword>
<feature type="compositionally biased region" description="Polar residues" evidence="1">
    <location>
        <begin position="23"/>
        <end position="33"/>
    </location>
</feature>
<protein>
    <submittedName>
        <fullName evidence="3">Uncharacterized protein</fullName>
    </submittedName>
</protein>
<dbReference type="Proteomes" id="UP000289152">
    <property type="component" value="Unassembled WGS sequence"/>
</dbReference>
<dbReference type="EMBL" id="SDIL01000018">
    <property type="protein sequence ID" value="RXK40431.1"/>
    <property type="molecule type" value="Genomic_DNA"/>
</dbReference>
<feature type="compositionally biased region" description="Basic and acidic residues" evidence="1">
    <location>
        <begin position="245"/>
        <end position="255"/>
    </location>
</feature>
<evidence type="ECO:0000256" key="1">
    <source>
        <dbReference type="SAM" id="MobiDB-lite"/>
    </source>
</evidence>